<dbReference type="GO" id="GO:0008840">
    <property type="term" value="F:4-hydroxy-tetrahydrodipicolinate synthase activity"/>
    <property type="evidence" value="ECO:0007669"/>
    <property type="project" value="TreeGrafter"/>
</dbReference>
<reference evidence="5" key="1">
    <citation type="submission" date="2017-05" db="EMBL/GenBank/DDBJ databases">
        <authorList>
            <person name="Macchi M."/>
            <person name="Festa S."/>
            <person name="Coppotelli B.M."/>
            <person name="Morelli I.S."/>
        </authorList>
    </citation>
    <scope>NUCLEOTIDE SEQUENCE [LARGE SCALE GENOMIC DNA]</scope>
    <source>
        <strain evidence="5">I</strain>
    </source>
</reference>
<dbReference type="PIRSF" id="PIRSF001365">
    <property type="entry name" value="DHDPS"/>
    <property type="match status" value="1"/>
</dbReference>
<evidence type="ECO:0000313" key="4">
    <source>
        <dbReference type="EMBL" id="OWJ66017.1"/>
    </source>
</evidence>
<gene>
    <name evidence="4" type="ORF">BWR60_16465</name>
</gene>
<sequence>MTAPGIHAILYAFFDAEERLDRAAMRRQVEACLEAGVAGIAALGLATEVAKLGVDERRAVMDWVAEDVAGRVPMGFTIFGPSVAEQVAMVRAAEAAGAAWLILQPPAAGSHGAGEYLEFFSRVMDATALPVAIQNAPQYLGRGLSAEDVARLMRRHANMTLIKAEGTAVEIERLIAVTDGKLRVFNGRGGLEMIDSLRAGCDGFLLAPDAVDHAVAIHRLYRAGDEAAAAEAYARAAPSIVFVMQSIETLICYGKRLFAARAGLAVHDRAPALRPTEFGLDLVARHAAALGPFGRRADGRKY</sequence>
<dbReference type="InterPro" id="IPR013785">
    <property type="entry name" value="Aldolase_TIM"/>
</dbReference>
<dbReference type="InterPro" id="IPR002220">
    <property type="entry name" value="DapA-like"/>
</dbReference>
<dbReference type="Gene3D" id="3.20.20.70">
    <property type="entry name" value="Aldolase class I"/>
    <property type="match status" value="1"/>
</dbReference>
<proteinExistence type="inferred from homology"/>
<evidence type="ECO:0000256" key="2">
    <source>
        <dbReference type="ARBA" id="ARBA00023239"/>
    </source>
</evidence>
<dbReference type="Pfam" id="PF00701">
    <property type="entry name" value="DHDPS"/>
    <property type="match status" value="1"/>
</dbReference>
<dbReference type="PANTHER" id="PTHR12128:SF66">
    <property type="entry name" value="4-HYDROXY-2-OXOGLUTARATE ALDOLASE, MITOCHONDRIAL"/>
    <property type="match status" value="1"/>
</dbReference>
<accession>A0A211ZLQ3</accession>
<comment type="caution">
    <text evidence="4">The sequence shown here is derived from an EMBL/GenBank/DDBJ whole genome shotgun (WGS) entry which is preliminary data.</text>
</comment>
<dbReference type="SUPFAM" id="SSF51569">
    <property type="entry name" value="Aldolase"/>
    <property type="match status" value="1"/>
</dbReference>
<dbReference type="RefSeq" id="WP_088152113.1">
    <property type="nucleotide sequence ID" value="NZ_NHON01000029.1"/>
</dbReference>
<dbReference type="AlphaFoldDB" id="A0A211ZLQ3"/>
<keyword evidence="2 3" id="KW-0456">Lyase</keyword>
<dbReference type="PANTHER" id="PTHR12128">
    <property type="entry name" value="DIHYDRODIPICOLINATE SYNTHASE"/>
    <property type="match status" value="1"/>
</dbReference>
<dbReference type="CDD" id="cd00408">
    <property type="entry name" value="DHDPS-like"/>
    <property type="match status" value="1"/>
</dbReference>
<evidence type="ECO:0000313" key="5">
    <source>
        <dbReference type="Proteomes" id="UP000196655"/>
    </source>
</evidence>
<keyword evidence="5" id="KW-1185">Reference proteome</keyword>
<evidence type="ECO:0000256" key="3">
    <source>
        <dbReference type="PIRNR" id="PIRNR001365"/>
    </source>
</evidence>
<dbReference type="GO" id="GO:0005829">
    <property type="term" value="C:cytosol"/>
    <property type="evidence" value="ECO:0007669"/>
    <property type="project" value="TreeGrafter"/>
</dbReference>
<comment type="similarity">
    <text evidence="1 3">Belongs to the DapA family.</text>
</comment>
<dbReference type="SMART" id="SM01130">
    <property type="entry name" value="DHDPS"/>
    <property type="match status" value="1"/>
</dbReference>
<dbReference type="EMBL" id="NHON01000029">
    <property type="protein sequence ID" value="OWJ66017.1"/>
    <property type="molecule type" value="Genomic_DNA"/>
</dbReference>
<protein>
    <submittedName>
        <fullName evidence="4">Dihydrodipicolinate synthase family protein</fullName>
    </submittedName>
</protein>
<dbReference type="OrthoDB" id="199953at2"/>
<dbReference type="Proteomes" id="UP000196655">
    <property type="component" value="Unassembled WGS sequence"/>
</dbReference>
<organism evidence="4 5">
    <name type="scientific">Inquilinus limosus</name>
    <dbReference type="NCBI Taxonomy" id="171674"/>
    <lineage>
        <taxon>Bacteria</taxon>
        <taxon>Pseudomonadati</taxon>
        <taxon>Pseudomonadota</taxon>
        <taxon>Alphaproteobacteria</taxon>
        <taxon>Rhodospirillales</taxon>
        <taxon>Rhodospirillaceae</taxon>
        <taxon>Inquilinus</taxon>
    </lineage>
</organism>
<evidence type="ECO:0000256" key="1">
    <source>
        <dbReference type="ARBA" id="ARBA00007592"/>
    </source>
</evidence>
<dbReference type="STRING" id="1122125.GCA_000423185_05277"/>
<name>A0A211ZLQ3_9PROT</name>